<dbReference type="PATRIC" id="fig|1156913.3.peg.4744"/>
<dbReference type="EMBL" id="CP003410">
    <property type="protein sequence ID" value="AGM07252.1"/>
    <property type="molecule type" value="Genomic_DNA"/>
</dbReference>
<evidence type="ECO:0000313" key="2">
    <source>
        <dbReference type="EMBL" id="AGM07252.1"/>
    </source>
</evidence>
<feature type="transmembrane region" description="Helical" evidence="1">
    <location>
        <begin position="119"/>
        <end position="138"/>
    </location>
</feature>
<feature type="transmembrane region" description="Helical" evidence="1">
    <location>
        <begin position="59"/>
        <end position="75"/>
    </location>
</feature>
<feature type="transmembrane region" description="Helical" evidence="1">
    <location>
        <begin position="81"/>
        <end position="107"/>
    </location>
</feature>
<feature type="transmembrane region" description="Helical" evidence="1">
    <location>
        <begin position="158"/>
        <end position="181"/>
    </location>
</feature>
<proteinExistence type="predicted"/>
<protein>
    <submittedName>
        <fullName evidence="2">Uncharacterized protein</fullName>
    </submittedName>
</protein>
<reference evidence="2 3" key="1">
    <citation type="journal article" date="2013" name="BMC Genomics">
        <title>ContigScape: a Cytoscape plugin facilitating microbial genome gap closing.</title>
        <authorList>
            <person name="Tang B."/>
            <person name="Wang Q."/>
            <person name="Yang M."/>
            <person name="Xie F."/>
            <person name="Zhu Y."/>
            <person name="Zhuo Y."/>
            <person name="Wang S."/>
            <person name="Gao H."/>
            <person name="Ding X."/>
            <person name="Zhang L."/>
            <person name="Zhao G."/>
            <person name="Zheng H."/>
        </authorList>
    </citation>
    <scope>NUCLEOTIDE SEQUENCE [LARGE SCALE GENOMIC DNA]</scope>
    <source>
        <strain evidence="2 3">HCCB10007</strain>
    </source>
</reference>
<evidence type="ECO:0000256" key="1">
    <source>
        <dbReference type="SAM" id="Phobius"/>
    </source>
</evidence>
<keyword evidence="1" id="KW-0812">Transmembrane</keyword>
<dbReference type="Proteomes" id="UP000013968">
    <property type="component" value="Chromosome"/>
</dbReference>
<feature type="transmembrane region" description="Helical" evidence="1">
    <location>
        <begin position="31"/>
        <end position="52"/>
    </location>
</feature>
<name>R4T8J0_9PSEU</name>
<sequence>MVTTHGHPTYGKHAMTLEHHPLPAATSQPKGATGIATGVLAILGGLGFLAATALHTVEFAYSLILLAVGVIAPDIDLSVAVPVFLGIAAVTDLFATALLASGGILLLQRKRPGRVLTAVGASIAFGFAGLVLLVPWIGSRFAVSYSGFTPRIGSGWPFAVVLVAAAATLLLALIQPTARWLDAGTPPRPRR</sequence>
<gene>
    <name evidence="2" type="ORF">AORI_4668</name>
</gene>
<keyword evidence="1" id="KW-1133">Transmembrane helix</keyword>
<dbReference type="KEGG" id="aoi:AORI_4668"/>
<accession>R4T8J0</accession>
<keyword evidence="3" id="KW-1185">Reference proteome</keyword>
<dbReference type="AlphaFoldDB" id="R4T8J0"/>
<keyword evidence="1" id="KW-0472">Membrane</keyword>
<organism evidence="2 3">
    <name type="scientific">Amycolatopsis keratiniphila</name>
    <dbReference type="NCBI Taxonomy" id="129921"/>
    <lineage>
        <taxon>Bacteria</taxon>
        <taxon>Bacillati</taxon>
        <taxon>Actinomycetota</taxon>
        <taxon>Actinomycetes</taxon>
        <taxon>Pseudonocardiales</taxon>
        <taxon>Pseudonocardiaceae</taxon>
        <taxon>Amycolatopsis</taxon>
        <taxon>Amycolatopsis japonica group</taxon>
    </lineage>
</organism>
<dbReference type="HOGENOM" id="CLU_1418878_0_0_11"/>
<evidence type="ECO:0000313" key="3">
    <source>
        <dbReference type="Proteomes" id="UP000013968"/>
    </source>
</evidence>